<proteinExistence type="predicted"/>
<keyword evidence="3" id="KW-1185">Reference proteome</keyword>
<feature type="chain" id="PRO_5040206382" evidence="1">
    <location>
        <begin position="20"/>
        <end position="137"/>
    </location>
</feature>
<name>A0A9P5XFZ0_9AGAR</name>
<organism evidence="2 3">
    <name type="scientific">Macrolepiota fuliginosa MF-IS2</name>
    <dbReference type="NCBI Taxonomy" id="1400762"/>
    <lineage>
        <taxon>Eukaryota</taxon>
        <taxon>Fungi</taxon>
        <taxon>Dikarya</taxon>
        <taxon>Basidiomycota</taxon>
        <taxon>Agaricomycotina</taxon>
        <taxon>Agaricomycetes</taxon>
        <taxon>Agaricomycetidae</taxon>
        <taxon>Agaricales</taxon>
        <taxon>Agaricineae</taxon>
        <taxon>Agaricaceae</taxon>
        <taxon>Macrolepiota</taxon>
    </lineage>
</organism>
<comment type="caution">
    <text evidence="2">The sequence shown here is derived from an EMBL/GenBank/DDBJ whole genome shotgun (WGS) entry which is preliminary data.</text>
</comment>
<dbReference type="Proteomes" id="UP000807342">
    <property type="component" value="Unassembled WGS sequence"/>
</dbReference>
<evidence type="ECO:0000313" key="3">
    <source>
        <dbReference type="Proteomes" id="UP000807342"/>
    </source>
</evidence>
<gene>
    <name evidence="2" type="ORF">P691DRAFT_790041</name>
</gene>
<reference evidence="2" key="1">
    <citation type="submission" date="2020-11" db="EMBL/GenBank/DDBJ databases">
        <authorList>
            <consortium name="DOE Joint Genome Institute"/>
            <person name="Ahrendt S."/>
            <person name="Riley R."/>
            <person name="Andreopoulos W."/>
            <person name="Labutti K."/>
            <person name="Pangilinan J."/>
            <person name="Ruiz-Duenas F.J."/>
            <person name="Barrasa J.M."/>
            <person name="Sanchez-Garcia M."/>
            <person name="Camarero S."/>
            <person name="Miyauchi S."/>
            <person name="Serrano A."/>
            <person name="Linde D."/>
            <person name="Babiker R."/>
            <person name="Drula E."/>
            <person name="Ayuso-Fernandez I."/>
            <person name="Pacheco R."/>
            <person name="Padilla G."/>
            <person name="Ferreira P."/>
            <person name="Barriuso J."/>
            <person name="Kellner H."/>
            <person name="Castanera R."/>
            <person name="Alfaro M."/>
            <person name="Ramirez L."/>
            <person name="Pisabarro A.G."/>
            <person name="Kuo A."/>
            <person name="Tritt A."/>
            <person name="Lipzen A."/>
            <person name="He G."/>
            <person name="Yan M."/>
            <person name="Ng V."/>
            <person name="Cullen D."/>
            <person name="Martin F."/>
            <person name="Rosso M.-N."/>
            <person name="Henrissat B."/>
            <person name="Hibbett D."/>
            <person name="Martinez A.T."/>
            <person name="Grigoriev I.V."/>
        </authorList>
    </citation>
    <scope>NUCLEOTIDE SEQUENCE</scope>
    <source>
        <strain evidence="2">MF-IS2</strain>
    </source>
</reference>
<sequence>MFKKLLITTLALAVTTVMALPSVPSVFNRQTGDLATCDYVFVPGVPVDPATTNLLAEFNFITGHSLAVGAPSGAIDGTGSTFTENPNDSFNVHNELSAQGWTCAQTKEFLEGLARSTQLGPSGISWLIQSVACTCAT</sequence>
<feature type="signal peptide" evidence="1">
    <location>
        <begin position="1"/>
        <end position="19"/>
    </location>
</feature>
<keyword evidence="1" id="KW-0732">Signal</keyword>
<dbReference type="OrthoDB" id="3018247at2759"/>
<dbReference type="EMBL" id="MU151115">
    <property type="protein sequence ID" value="KAF9449985.1"/>
    <property type="molecule type" value="Genomic_DNA"/>
</dbReference>
<evidence type="ECO:0000313" key="2">
    <source>
        <dbReference type="EMBL" id="KAF9449985.1"/>
    </source>
</evidence>
<dbReference type="AlphaFoldDB" id="A0A9P5XFZ0"/>
<accession>A0A9P5XFZ0</accession>
<protein>
    <submittedName>
        <fullName evidence="2">Uncharacterized protein</fullName>
    </submittedName>
</protein>
<evidence type="ECO:0000256" key="1">
    <source>
        <dbReference type="SAM" id="SignalP"/>
    </source>
</evidence>